<keyword evidence="7 8" id="KW-0342">GTP-binding</keyword>
<keyword evidence="5" id="KW-0378">Hydrolase</keyword>
<feature type="domain" description="CP-type G" evidence="10">
    <location>
        <begin position="12"/>
        <end position="179"/>
    </location>
</feature>
<evidence type="ECO:0000256" key="6">
    <source>
        <dbReference type="ARBA" id="ARBA00022884"/>
    </source>
</evidence>
<evidence type="ECO:0000259" key="10">
    <source>
        <dbReference type="PROSITE" id="PS51721"/>
    </source>
</evidence>
<dbReference type="GO" id="GO:0005525">
    <property type="term" value="F:GTP binding"/>
    <property type="evidence" value="ECO:0007669"/>
    <property type="project" value="UniProtKB-KW"/>
</dbReference>
<evidence type="ECO:0000256" key="8">
    <source>
        <dbReference type="PIRNR" id="PIRNR006230"/>
    </source>
</evidence>
<dbReference type="GO" id="GO:0006412">
    <property type="term" value="P:translation"/>
    <property type="evidence" value="ECO:0007669"/>
    <property type="project" value="TreeGrafter"/>
</dbReference>
<gene>
    <name evidence="11" type="primary">ylqF</name>
    <name evidence="11" type="ORF">G4Z02_06480</name>
</gene>
<dbReference type="InterPro" id="IPR030378">
    <property type="entry name" value="G_CP_dom"/>
</dbReference>
<evidence type="ECO:0000256" key="3">
    <source>
        <dbReference type="ARBA" id="ARBA00022490"/>
    </source>
</evidence>
<dbReference type="NCBIfam" id="TIGR03596">
    <property type="entry name" value="GTPase_YlqF"/>
    <property type="match status" value="1"/>
</dbReference>
<dbReference type="InterPro" id="IPR019991">
    <property type="entry name" value="GTP-bd_ribosome_bgen"/>
</dbReference>
<proteinExistence type="inferred from homology"/>
<dbReference type="AlphaFoldDB" id="A0A7L7KTU1"/>
<dbReference type="PROSITE" id="PS51721">
    <property type="entry name" value="G_CP"/>
    <property type="match status" value="1"/>
</dbReference>
<evidence type="ECO:0000256" key="1">
    <source>
        <dbReference type="ARBA" id="ARBA00004496"/>
    </source>
</evidence>
<keyword evidence="3 8" id="KW-0963">Cytoplasm</keyword>
<keyword evidence="12" id="KW-1185">Reference proteome</keyword>
<evidence type="ECO:0000313" key="12">
    <source>
        <dbReference type="Proteomes" id="UP000514720"/>
    </source>
</evidence>
<dbReference type="KEGG" id="xcl:G4Z02_06480"/>
<dbReference type="FunFam" id="1.10.1580.10:FF:000003">
    <property type="entry name" value="Ribosome biogenesis GTPase A"/>
    <property type="match status" value="1"/>
</dbReference>
<dbReference type="SUPFAM" id="SSF52540">
    <property type="entry name" value="P-loop containing nucleoside triphosphate hydrolases"/>
    <property type="match status" value="1"/>
</dbReference>
<dbReference type="CDD" id="cd01856">
    <property type="entry name" value="YlqF"/>
    <property type="match status" value="1"/>
</dbReference>
<comment type="function">
    <text evidence="8">Required for a late step of 50S ribosomal subunit assembly. Has GTPase activity.</text>
</comment>
<comment type="similarity">
    <text evidence="8">Belongs to the TRAFAC class YlqF/YawG GTPase family. MTG1 subfamily.</text>
</comment>
<dbReference type="GO" id="GO:0003924">
    <property type="term" value="F:GTPase activity"/>
    <property type="evidence" value="ECO:0007669"/>
    <property type="project" value="TreeGrafter"/>
</dbReference>
<protein>
    <recommendedName>
        <fullName evidence="2 8">Ribosome biogenesis GTPase A</fullName>
    </recommendedName>
</protein>
<feature type="binding site" evidence="9">
    <location>
        <position position="175"/>
    </location>
    <ligand>
        <name>GTP</name>
        <dbReference type="ChEBI" id="CHEBI:37565"/>
    </ligand>
</feature>
<keyword evidence="6" id="KW-0694">RNA-binding</keyword>
<dbReference type="GO" id="GO:0005737">
    <property type="term" value="C:cytoplasm"/>
    <property type="evidence" value="ECO:0007669"/>
    <property type="project" value="UniProtKB-SubCell"/>
</dbReference>
<dbReference type="InterPro" id="IPR023179">
    <property type="entry name" value="GTP-bd_ortho_bundle_sf"/>
</dbReference>
<dbReference type="PRINTS" id="PR00326">
    <property type="entry name" value="GTP1OBG"/>
</dbReference>
<dbReference type="InterPro" id="IPR016478">
    <property type="entry name" value="GTPase_MTG1"/>
</dbReference>
<accession>A0A7L7KTU1</accession>
<dbReference type="PIRSF" id="PIRSF006230">
    <property type="entry name" value="MG442"/>
    <property type="match status" value="1"/>
</dbReference>
<reference evidence="11 12" key="1">
    <citation type="submission" date="2020-02" db="EMBL/GenBank/DDBJ databases">
        <authorList>
            <person name="Zheng R.K."/>
            <person name="Sun C.M."/>
        </authorList>
    </citation>
    <scope>NUCLEOTIDE SEQUENCE [LARGE SCALE GENOMIC DNA]</scope>
    <source>
        <strain evidence="12">zrk13</strain>
    </source>
</reference>
<dbReference type="PANTHER" id="PTHR45782:SF4">
    <property type="entry name" value="MITOCHONDRIAL RIBOSOME-ASSOCIATED GTPASE 1"/>
    <property type="match status" value="1"/>
</dbReference>
<dbReference type="RefSeq" id="WP_258877208.1">
    <property type="nucleotide sequence ID" value="NZ_CP048914.1"/>
</dbReference>
<dbReference type="Gene3D" id="1.10.1580.10">
    <property type="match status" value="1"/>
</dbReference>
<dbReference type="PANTHER" id="PTHR45782">
    <property type="entry name" value="MITOCHONDRIAL RIBOSOME-ASSOCIATED GTPASE 1"/>
    <property type="match status" value="1"/>
</dbReference>
<evidence type="ECO:0000256" key="2">
    <source>
        <dbReference type="ARBA" id="ARBA00014898"/>
    </source>
</evidence>
<evidence type="ECO:0000256" key="7">
    <source>
        <dbReference type="ARBA" id="ARBA00023134"/>
    </source>
</evidence>
<dbReference type="Proteomes" id="UP000514720">
    <property type="component" value="Chromosome"/>
</dbReference>
<comment type="subcellular location">
    <subcellularLocation>
        <location evidence="1 8">Cytoplasm</location>
    </subcellularLocation>
</comment>
<feature type="binding site" evidence="9">
    <location>
        <begin position="131"/>
        <end position="136"/>
    </location>
    <ligand>
        <name>GTP</name>
        <dbReference type="ChEBI" id="CHEBI:37565"/>
    </ligand>
</feature>
<dbReference type="InterPro" id="IPR027417">
    <property type="entry name" value="P-loop_NTPase"/>
</dbReference>
<dbReference type="GO" id="GO:0003723">
    <property type="term" value="F:RNA binding"/>
    <property type="evidence" value="ECO:0007669"/>
    <property type="project" value="UniProtKB-KW"/>
</dbReference>
<name>A0A7L7KTU1_9MOLU</name>
<dbReference type="EMBL" id="CP048914">
    <property type="protein sequence ID" value="QMS85414.1"/>
    <property type="molecule type" value="Genomic_DNA"/>
</dbReference>
<evidence type="ECO:0000256" key="5">
    <source>
        <dbReference type="ARBA" id="ARBA00022801"/>
    </source>
</evidence>
<evidence type="ECO:0000256" key="4">
    <source>
        <dbReference type="ARBA" id="ARBA00022741"/>
    </source>
</evidence>
<dbReference type="InterPro" id="IPR006073">
    <property type="entry name" value="GTP-bd"/>
</dbReference>
<dbReference type="Gene3D" id="3.40.50.300">
    <property type="entry name" value="P-loop containing nucleotide triphosphate hydrolases"/>
    <property type="match status" value="1"/>
</dbReference>
<dbReference type="Pfam" id="PF01926">
    <property type="entry name" value="MMR_HSR1"/>
    <property type="match status" value="1"/>
</dbReference>
<feature type="binding site" evidence="9">
    <location>
        <begin position="59"/>
        <end position="62"/>
    </location>
    <ligand>
        <name>GTP</name>
        <dbReference type="ChEBI" id="CHEBI:37565"/>
    </ligand>
</feature>
<keyword evidence="4 8" id="KW-0547">Nucleotide-binding</keyword>
<sequence length="287" mass="32736">MKQIQWYPGHMAKTKREIKEKVKLVDVVLELVDARIPFSSQNPSVGDMIGSTPRVILFNKADLADTAELQKWIEMYQDQGIPSLRIDAAKNRGVHQILPLIKSLLQDVIEKEKQRGRKERPLRTMILGIPNVGKSTLINTLAGKKKLVVSDRPGVTRQTQYIRVGTDFELLDTPGILWPKFDDEEIAVKLALTGAIKDQILPKDDVTIAGFRYLNRYYKGRLEERYDVDVDIDNIVQLFDDIGLKRGCLLPGREIDYDRVCDIVLHDLRHGRLGKITLDRVEELVSV</sequence>
<dbReference type="FunFam" id="3.40.50.300:FF:000590">
    <property type="entry name" value="Ribosome biogenesis GTPase A"/>
    <property type="match status" value="1"/>
</dbReference>
<evidence type="ECO:0000313" key="11">
    <source>
        <dbReference type="EMBL" id="QMS85414.1"/>
    </source>
</evidence>
<evidence type="ECO:0000256" key="9">
    <source>
        <dbReference type="PIRSR" id="PIRSR006230-1"/>
    </source>
</evidence>
<organism evidence="11 12">
    <name type="scientific">Candidatus Xianfuyuplasma coldseepsis</name>
    <dbReference type="NCBI Taxonomy" id="2782163"/>
    <lineage>
        <taxon>Bacteria</taxon>
        <taxon>Bacillati</taxon>
        <taxon>Mycoplasmatota</taxon>
        <taxon>Mollicutes</taxon>
        <taxon>Candidatus Izemoplasmatales</taxon>
        <taxon>Candidatus Izemoplasmataceae</taxon>
        <taxon>Candidatus Xianfuyuplasma</taxon>
    </lineage>
</organism>